<keyword evidence="5" id="KW-0479">Metal-binding</keyword>
<evidence type="ECO:0000256" key="8">
    <source>
        <dbReference type="ARBA" id="ARBA00022989"/>
    </source>
</evidence>
<dbReference type="Pfam" id="PF01435">
    <property type="entry name" value="Peptidase_M48"/>
    <property type="match status" value="1"/>
</dbReference>
<keyword evidence="3" id="KW-0645">Protease</keyword>
<evidence type="ECO:0000313" key="14">
    <source>
        <dbReference type="Proteomes" id="UP000292120"/>
    </source>
</evidence>
<keyword evidence="4 11" id="KW-0812">Transmembrane</keyword>
<dbReference type="PANTHER" id="PTHR43221">
    <property type="entry name" value="PROTEASE HTPX"/>
    <property type="match status" value="1"/>
</dbReference>
<organism evidence="13 14">
    <name type="scientific">Aquabacterium lacunae</name>
    <dbReference type="NCBI Taxonomy" id="2528630"/>
    <lineage>
        <taxon>Bacteria</taxon>
        <taxon>Pseudomonadati</taxon>
        <taxon>Pseudomonadota</taxon>
        <taxon>Betaproteobacteria</taxon>
        <taxon>Burkholderiales</taxon>
        <taxon>Aquabacterium</taxon>
    </lineage>
</organism>
<evidence type="ECO:0000256" key="2">
    <source>
        <dbReference type="ARBA" id="ARBA00022475"/>
    </source>
</evidence>
<keyword evidence="2" id="KW-1003">Cell membrane</keyword>
<feature type="transmembrane region" description="Helical" evidence="11">
    <location>
        <begin position="23"/>
        <end position="46"/>
    </location>
</feature>
<dbReference type="AlphaFoldDB" id="A0A4Q9GX92"/>
<keyword evidence="6" id="KW-0378">Hydrolase</keyword>
<dbReference type="PANTHER" id="PTHR43221:SF2">
    <property type="entry name" value="PROTEASE HTPX HOMOLOG"/>
    <property type="match status" value="1"/>
</dbReference>
<keyword evidence="10 11" id="KW-0472">Membrane</keyword>
<comment type="cofactor">
    <cofactor evidence="1">
        <name>Zn(2+)</name>
        <dbReference type="ChEBI" id="CHEBI:29105"/>
    </cofactor>
</comment>
<evidence type="ECO:0000256" key="5">
    <source>
        <dbReference type="ARBA" id="ARBA00022723"/>
    </source>
</evidence>
<dbReference type="EMBL" id="SIXI01000004">
    <property type="protein sequence ID" value="TBO30207.1"/>
    <property type="molecule type" value="Genomic_DNA"/>
</dbReference>
<evidence type="ECO:0000313" key="13">
    <source>
        <dbReference type="EMBL" id="TBO30207.1"/>
    </source>
</evidence>
<evidence type="ECO:0000256" key="10">
    <source>
        <dbReference type="ARBA" id="ARBA00023136"/>
    </source>
</evidence>
<proteinExistence type="predicted"/>
<evidence type="ECO:0000256" key="9">
    <source>
        <dbReference type="ARBA" id="ARBA00023049"/>
    </source>
</evidence>
<feature type="transmembrane region" description="Helical" evidence="11">
    <location>
        <begin position="58"/>
        <end position="78"/>
    </location>
</feature>
<name>A0A4Q9GX92_9BURK</name>
<feature type="domain" description="Peptidase M48" evidence="12">
    <location>
        <begin position="110"/>
        <end position="319"/>
    </location>
</feature>
<evidence type="ECO:0000259" key="12">
    <source>
        <dbReference type="Pfam" id="PF01435"/>
    </source>
</evidence>
<evidence type="ECO:0000256" key="6">
    <source>
        <dbReference type="ARBA" id="ARBA00022801"/>
    </source>
</evidence>
<evidence type="ECO:0000256" key="4">
    <source>
        <dbReference type="ARBA" id="ARBA00022692"/>
    </source>
</evidence>
<dbReference type="InterPro" id="IPR001915">
    <property type="entry name" value="Peptidase_M48"/>
</dbReference>
<gene>
    <name evidence="13" type="ORF">EYS42_10940</name>
</gene>
<keyword evidence="14" id="KW-1185">Reference proteome</keyword>
<protein>
    <recommendedName>
        <fullName evidence="12">Peptidase M48 domain-containing protein</fullName>
    </recommendedName>
</protein>
<keyword evidence="8 11" id="KW-1133">Transmembrane helix</keyword>
<dbReference type="GO" id="GO:0046872">
    <property type="term" value="F:metal ion binding"/>
    <property type="evidence" value="ECO:0007669"/>
    <property type="project" value="UniProtKB-KW"/>
</dbReference>
<comment type="caution">
    <text evidence="13">The sequence shown here is derived from an EMBL/GenBank/DDBJ whole genome shotgun (WGS) entry which is preliminary data.</text>
</comment>
<evidence type="ECO:0000256" key="1">
    <source>
        <dbReference type="ARBA" id="ARBA00001947"/>
    </source>
</evidence>
<evidence type="ECO:0000256" key="11">
    <source>
        <dbReference type="SAM" id="Phobius"/>
    </source>
</evidence>
<evidence type="ECO:0000256" key="7">
    <source>
        <dbReference type="ARBA" id="ARBA00022833"/>
    </source>
</evidence>
<dbReference type="InterPro" id="IPR050083">
    <property type="entry name" value="HtpX_protease"/>
</dbReference>
<dbReference type="Proteomes" id="UP000292120">
    <property type="component" value="Unassembled WGS sequence"/>
</dbReference>
<reference evidence="13 14" key="1">
    <citation type="submission" date="2019-02" db="EMBL/GenBank/DDBJ databases">
        <title>Aquabacterium sp. strain KMB7.</title>
        <authorList>
            <person name="Chen W.-M."/>
        </authorList>
    </citation>
    <scope>NUCLEOTIDE SEQUENCE [LARGE SCALE GENOMIC DNA]</scope>
    <source>
        <strain evidence="13 14">KMB7</strain>
    </source>
</reference>
<dbReference type="Gene3D" id="3.30.2010.10">
    <property type="entry name" value="Metalloproteases ('zincins'), catalytic domain"/>
    <property type="match status" value="1"/>
</dbReference>
<dbReference type="GO" id="GO:0006508">
    <property type="term" value="P:proteolysis"/>
    <property type="evidence" value="ECO:0007669"/>
    <property type="project" value="UniProtKB-KW"/>
</dbReference>
<keyword evidence="7" id="KW-0862">Zinc</keyword>
<accession>A0A4Q9GX92</accession>
<sequence length="646" mass="70294">MSAVTRRAPPVALSDQVPPPRPVWPLFMLHLLALLVVGNVLLALVFKAVFPFHRGWPLAPFVLVSLVLALGVLLVTAWEGWRLRRHGSQGLALRLGGLEVKDSGDALYRRLLNVIDEVALAAGQPVPRVFVLPQEPGINVLMAGWQPADASLCVTQGALNRLNRGELQGLLAHAFARLAVRHGRTDRQIVAMVKGLSCVHDAGRGLMAPDAEGQVPPWRWAAGALLAAIGWPGWVAGRLLPMAVFRELDVRCDARATHLTRDVDGLGRVLRKLMHERQSEVDGFRHPGADALAVLWLHLPGTAGWLSGHPPLSERVMRLYGALLPPLPTPALLEMKDAVLEPRMALDDSAFRASGMAGDSEPASLPPRVPARLITPPGLTPEATEALGRLRALSGPLQRRLALLAFMVRPGQQAEEGFWREQSFGHPWAPGILRDVLALPPAWRVPEYERLLGQLAYESLSSRRDLVISLRNLLKADGRVSAMDRLWWLVARHRMGEVAAGAPLGLIRPITGQGRDLSQLSEDERFHVATFSAYLARLVPVVVPKGPPEGTGRAWFRGVMRRCGVPADQLPDCVPPGADELIHALAGVQELSWSIRPQLLRAWVEEALNHSPGGLMRIEAANALRLVAGLLDSPLPPALASQFPKA</sequence>
<evidence type="ECO:0000256" key="3">
    <source>
        <dbReference type="ARBA" id="ARBA00022670"/>
    </source>
</evidence>
<dbReference type="OrthoDB" id="15218at2"/>
<keyword evidence="9" id="KW-0482">Metalloprotease</keyword>
<dbReference type="GO" id="GO:0004222">
    <property type="term" value="F:metalloendopeptidase activity"/>
    <property type="evidence" value="ECO:0007669"/>
    <property type="project" value="InterPro"/>
</dbReference>